<feature type="chain" id="PRO_5046580413" description="Bacteroidetes PKD-like domain-containing protein" evidence="1">
    <location>
        <begin position="19"/>
        <end position="487"/>
    </location>
</feature>
<proteinExistence type="predicted"/>
<sequence>MKKIYFLKLIAAALLLAAACKKEQYNAPDISGTKADTIILNLGDKMVLAPNITNLKGNEYAWSVNGKETATGQVNYTFEATAAGNYEVTFKANNKGGSGEQVFRILVEKQITIAIDELPAVPMCQVTDITPVVTGPDRFDYQYLWTIGDSVIGKKRNLSFIAPQAGTYELTLRTTAGKQTTTATRKITVTAAQYNNNAYMVLEYAPSPAKNHNWSVIGSADSWKYGAEYPLTYNDFLAKATALRKDSKYPMLVIGSWGGSATFKFDHTVANAPDKAELELTAICSQADAPTVYVAYDRNKNGKADADEWYEIKNDDTGLGVIPNYEMTFTYLKTDKDEKRIYTSFSWKDNQTQSAQGEVLTNKTFSSSMTSSGAFSTRGFFPGLSMVDIASKNVAILDGWKNSFTRKGKRITKNLTGTPSFQQTLNIDIDMAVNDKGEYVQLPGIDFVKIQKAVYPVELVDGQRTDVNMEEGRMLHVGGILDKTLKN</sequence>
<dbReference type="InterPro" id="IPR041696">
    <property type="entry name" value="PKD_3"/>
</dbReference>
<dbReference type="InterPro" id="IPR035986">
    <property type="entry name" value="PKD_dom_sf"/>
</dbReference>
<dbReference type="SUPFAM" id="SSF49299">
    <property type="entry name" value="PKD domain"/>
    <property type="match status" value="1"/>
</dbReference>
<accession>A0ABR7TL75</accession>
<feature type="signal peptide" evidence="1">
    <location>
        <begin position="1"/>
        <end position="18"/>
    </location>
</feature>
<dbReference type="Pfam" id="PF16820">
    <property type="entry name" value="PKD_3"/>
    <property type="match status" value="1"/>
</dbReference>
<dbReference type="RefSeq" id="WP_188087248.1">
    <property type="nucleotide sequence ID" value="NZ_JACVFC010000001.1"/>
</dbReference>
<evidence type="ECO:0000256" key="1">
    <source>
        <dbReference type="SAM" id="SignalP"/>
    </source>
</evidence>
<protein>
    <recommendedName>
        <fullName evidence="2">Bacteroidetes PKD-like domain-containing protein</fullName>
    </recommendedName>
</protein>
<reference evidence="3 4" key="1">
    <citation type="submission" date="2020-09" db="EMBL/GenBank/DDBJ databases">
        <title>Genome sequences of type strains of Chitinophaga qingshengii and Chitinophaga varians.</title>
        <authorList>
            <person name="Kittiwongwattana C."/>
        </authorList>
    </citation>
    <scope>NUCLEOTIDE SEQUENCE [LARGE SCALE GENOMIC DNA]</scope>
    <source>
        <strain evidence="3 4">JCM 30026</strain>
    </source>
</reference>
<evidence type="ECO:0000313" key="4">
    <source>
        <dbReference type="Proteomes" id="UP000659124"/>
    </source>
</evidence>
<gene>
    <name evidence="3" type="ORF">ICL07_07230</name>
</gene>
<evidence type="ECO:0000313" key="3">
    <source>
        <dbReference type="EMBL" id="MBC9930164.1"/>
    </source>
</evidence>
<organism evidence="3 4">
    <name type="scientific">Chitinophaga qingshengii</name>
    <dbReference type="NCBI Taxonomy" id="1569794"/>
    <lineage>
        <taxon>Bacteria</taxon>
        <taxon>Pseudomonadati</taxon>
        <taxon>Bacteroidota</taxon>
        <taxon>Chitinophagia</taxon>
        <taxon>Chitinophagales</taxon>
        <taxon>Chitinophagaceae</taxon>
        <taxon>Chitinophaga</taxon>
    </lineage>
</organism>
<name>A0ABR7TL75_9BACT</name>
<comment type="caution">
    <text evidence="3">The sequence shown here is derived from an EMBL/GenBank/DDBJ whole genome shotgun (WGS) entry which is preliminary data.</text>
</comment>
<dbReference type="EMBL" id="JACVFC010000001">
    <property type="protein sequence ID" value="MBC9930164.1"/>
    <property type="molecule type" value="Genomic_DNA"/>
</dbReference>
<evidence type="ECO:0000259" key="2">
    <source>
        <dbReference type="Pfam" id="PF16820"/>
    </source>
</evidence>
<keyword evidence="1" id="KW-0732">Signal</keyword>
<dbReference type="PROSITE" id="PS51257">
    <property type="entry name" value="PROKAR_LIPOPROTEIN"/>
    <property type="match status" value="1"/>
</dbReference>
<dbReference type="InterPro" id="IPR013783">
    <property type="entry name" value="Ig-like_fold"/>
</dbReference>
<feature type="domain" description="Bacteroidetes PKD-like" evidence="2">
    <location>
        <begin position="38"/>
        <end position="94"/>
    </location>
</feature>
<dbReference type="Proteomes" id="UP000659124">
    <property type="component" value="Unassembled WGS sequence"/>
</dbReference>
<dbReference type="Gene3D" id="2.60.40.10">
    <property type="entry name" value="Immunoglobulins"/>
    <property type="match status" value="1"/>
</dbReference>
<keyword evidence="4" id="KW-1185">Reference proteome</keyword>